<feature type="domain" description="RING-type" evidence="4">
    <location>
        <begin position="19"/>
        <end position="61"/>
    </location>
</feature>
<evidence type="ECO:0000313" key="5">
    <source>
        <dbReference type="EMBL" id="KAJ4497974.1"/>
    </source>
</evidence>
<dbReference type="EMBL" id="JANVFT010000018">
    <property type="protein sequence ID" value="KAJ4497974.1"/>
    <property type="molecule type" value="Genomic_DNA"/>
</dbReference>
<sequence length="396" mass="43661">MSAEPISSPNFNFWEFVCCAKCQLPFTSGANGSTVPFWLTECGHVICNNHLNSDQTCAQCRSPGIQLIPLQLDMEPPMSEWFRSVPYILDSAAYAIKFQQESMASQIRNLKIRYQQQRAYIEKLKQENAQLKQTNEMLTMQVTGADDHSLPEHEPAAFLNANGKRPMIDVSHPPSSSSPRSIAIPVGPHRMTLPPGQQPPQLSSNQAISSNENVASQHSQRPGTNRFTQQFAYTPAQDSQIRPAPLSHTQAAPKQLRRMLQDNQTFSASQSQIPPRSHVKLNSSNPNLKPSQASNSNMGPPQYFRDASGHVQPTSVHLADQHQSTTRFLPLSERFPPPSTPAGNSATSRRFVPPVSATRSNFRPATSSLPLNASLSRAQPKFSGSSGQRMPFVPGQ</sequence>
<dbReference type="InterPro" id="IPR042123">
    <property type="entry name" value="Zip3/RNF212-like"/>
</dbReference>
<gene>
    <name evidence="5" type="ORF">C8R41DRAFT_820412</name>
</gene>
<organism evidence="5 6">
    <name type="scientific">Lentinula lateritia</name>
    <dbReference type="NCBI Taxonomy" id="40482"/>
    <lineage>
        <taxon>Eukaryota</taxon>
        <taxon>Fungi</taxon>
        <taxon>Dikarya</taxon>
        <taxon>Basidiomycota</taxon>
        <taxon>Agaricomycotina</taxon>
        <taxon>Agaricomycetes</taxon>
        <taxon>Agaricomycetidae</taxon>
        <taxon>Agaricales</taxon>
        <taxon>Marasmiineae</taxon>
        <taxon>Omphalotaceae</taxon>
        <taxon>Lentinula</taxon>
    </lineage>
</organism>
<evidence type="ECO:0000256" key="2">
    <source>
        <dbReference type="SAM" id="Coils"/>
    </source>
</evidence>
<name>A0ABQ8VNK1_9AGAR</name>
<feature type="compositionally biased region" description="Polar residues" evidence="3">
    <location>
        <begin position="311"/>
        <end position="327"/>
    </location>
</feature>
<proteinExistence type="predicted"/>
<protein>
    <recommendedName>
        <fullName evidence="4">RING-type domain-containing protein</fullName>
    </recommendedName>
</protein>
<feature type="coiled-coil region" evidence="2">
    <location>
        <begin position="107"/>
        <end position="141"/>
    </location>
</feature>
<dbReference type="PANTHER" id="PTHR22663">
    <property type="entry name" value="RING FINGER PROTEIN NARYA-RELATED"/>
    <property type="match status" value="1"/>
</dbReference>
<dbReference type="Pfam" id="PF14634">
    <property type="entry name" value="zf-RING_5"/>
    <property type="match status" value="1"/>
</dbReference>
<feature type="compositionally biased region" description="Polar residues" evidence="3">
    <location>
        <begin position="263"/>
        <end position="299"/>
    </location>
</feature>
<evidence type="ECO:0000313" key="6">
    <source>
        <dbReference type="Proteomes" id="UP001150217"/>
    </source>
</evidence>
<feature type="compositionally biased region" description="Polar residues" evidence="3">
    <location>
        <begin position="357"/>
        <end position="388"/>
    </location>
</feature>
<dbReference type="InterPro" id="IPR001841">
    <property type="entry name" value="Znf_RING"/>
</dbReference>
<dbReference type="Proteomes" id="UP001150217">
    <property type="component" value="Unassembled WGS sequence"/>
</dbReference>
<dbReference type="PANTHER" id="PTHR22663:SF17">
    <property type="entry name" value="RING FINGER PROTEIN NARYA-RELATED"/>
    <property type="match status" value="1"/>
</dbReference>
<evidence type="ECO:0000256" key="1">
    <source>
        <dbReference type="ARBA" id="ARBA00023254"/>
    </source>
</evidence>
<accession>A0ABQ8VNK1</accession>
<feature type="compositionally biased region" description="Polar residues" evidence="3">
    <location>
        <begin position="202"/>
        <end position="223"/>
    </location>
</feature>
<keyword evidence="1" id="KW-0469">Meiosis</keyword>
<keyword evidence="6" id="KW-1185">Reference proteome</keyword>
<feature type="compositionally biased region" description="Low complexity" evidence="3">
    <location>
        <begin position="171"/>
        <end position="181"/>
    </location>
</feature>
<keyword evidence="2" id="KW-0175">Coiled coil</keyword>
<feature type="region of interest" description="Disordered" evidence="3">
    <location>
        <begin position="164"/>
        <end position="223"/>
    </location>
</feature>
<comment type="caution">
    <text evidence="5">The sequence shown here is derived from an EMBL/GenBank/DDBJ whole genome shotgun (WGS) entry which is preliminary data.</text>
</comment>
<reference evidence="5" key="1">
    <citation type="submission" date="2022-08" db="EMBL/GenBank/DDBJ databases">
        <title>A Global Phylogenomic Analysis of the Shiitake Genus Lentinula.</title>
        <authorList>
            <consortium name="DOE Joint Genome Institute"/>
            <person name="Sierra-Patev S."/>
            <person name="Min B."/>
            <person name="Naranjo-Ortiz M."/>
            <person name="Looney B."/>
            <person name="Konkel Z."/>
            <person name="Slot J.C."/>
            <person name="Sakamoto Y."/>
            <person name="Steenwyk J.L."/>
            <person name="Rokas A."/>
            <person name="Carro J."/>
            <person name="Camarero S."/>
            <person name="Ferreira P."/>
            <person name="Molpeceres G."/>
            <person name="Ruiz-Duenas F.J."/>
            <person name="Serrano A."/>
            <person name="Henrissat B."/>
            <person name="Drula E."/>
            <person name="Hughes K.W."/>
            <person name="Mata J.L."/>
            <person name="Ishikawa N.K."/>
            <person name="Vargas-Isla R."/>
            <person name="Ushijima S."/>
            <person name="Smith C.A."/>
            <person name="Ahrendt S."/>
            <person name="Andreopoulos W."/>
            <person name="He G."/>
            <person name="Labutti K."/>
            <person name="Lipzen A."/>
            <person name="Ng V."/>
            <person name="Riley R."/>
            <person name="Sandor L."/>
            <person name="Barry K."/>
            <person name="Martinez A.T."/>
            <person name="Xiao Y."/>
            <person name="Gibbons J.G."/>
            <person name="Terashima K."/>
            <person name="Grigoriev I.V."/>
            <person name="Hibbett D.S."/>
        </authorList>
    </citation>
    <scope>NUCLEOTIDE SEQUENCE</scope>
    <source>
        <strain evidence="5">RHP3577 ss4</strain>
    </source>
</reference>
<evidence type="ECO:0000256" key="3">
    <source>
        <dbReference type="SAM" id="MobiDB-lite"/>
    </source>
</evidence>
<feature type="region of interest" description="Disordered" evidence="3">
    <location>
        <begin position="263"/>
        <end position="396"/>
    </location>
</feature>
<evidence type="ECO:0000259" key="4">
    <source>
        <dbReference type="Pfam" id="PF14634"/>
    </source>
</evidence>